<dbReference type="OrthoDB" id="3465773at2"/>
<dbReference type="EMBL" id="VIUW01000001">
    <property type="protein sequence ID" value="TWD17055.1"/>
    <property type="molecule type" value="Genomic_DNA"/>
</dbReference>
<dbReference type="SUPFAM" id="SSF52266">
    <property type="entry name" value="SGNH hydrolase"/>
    <property type="match status" value="1"/>
</dbReference>
<dbReference type="InterPro" id="IPR013830">
    <property type="entry name" value="SGNH_hydro"/>
</dbReference>
<name>A0A560WI20_9MICO</name>
<sequence length="276" mass="30351">MSHAPPRLWTSYVAVGDSFSEGMSEPDPRQADRYLGWADRLADALARRLESEGGQAPFRYANLAVRGRKLDDVVGRQLDEALPMGADLVSIVGGGNDILRPNVDLEALADRIEGAVERARATGADVLLATPTDPAKAGLLASLRPRHAVHTANLFSIAQRHGAHVLNLWSMRSLQDWRMWSEDRIHLSPEGHRRVALAALDALGLDTDRTDWTTPLEPEPLRPRVERLGTHARWARTHAGPWVHRRMTGRSSGDSITAKRPELSPLAPGELPFAHA</sequence>
<dbReference type="PANTHER" id="PTHR43784:SF2">
    <property type="entry name" value="GDSL-LIKE LIPASE_ACYLHYDROLASE, PUTATIVE (AFU_ORTHOLOGUE AFUA_2G00820)-RELATED"/>
    <property type="match status" value="1"/>
</dbReference>
<dbReference type="Pfam" id="PF13472">
    <property type="entry name" value="Lipase_GDSL_2"/>
    <property type="match status" value="1"/>
</dbReference>
<evidence type="ECO:0000313" key="3">
    <source>
        <dbReference type="EMBL" id="TWD17055.1"/>
    </source>
</evidence>
<gene>
    <name evidence="3" type="ORF">FB557_0613</name>
</gene>
<dbReference type="CDD" id="cd01832">
    <property type="entry name" value="SGNH_hydrolase_like_1"/>
    <property type="match status" value="1"/>
</dbReference>
<dbReference type="PANTHER" id="PTHR43784">
    <property type="entry name" value="GDSL-LIKE LIPASE/ACYLHYDROLASE, PUTATIVE (AFU_ORTHOLOGUE AFUA_2G00820)-RELATED"/>
    <property type="match status" value="1"/>
</dbReference>
<evidence type="ECO:0000259" key="2">
    <source>
        <dbReference type="Pfam" id="PF13472"/>
    </source>
</evidence>
<dbReference type="RefSeq" id="WP_144855455.1">
    <property type="nucleotide sequence ID" value="NZ_BAAAYT010000002.1"/>
</dbReference>
<dbReference type="Proteomes" id="UP000315628">
    <property type="component" value="Unassembled WGS sequence"/>
</dbReference>
<keyword evidence="4" id="KW-1185">Reference proteome</keyword>
<organism evidence="3 4">
    <name type="scientific">Marihabitans asiaticum</name>
    <dbReference type="NCBI Taxonomy" id="415218"/>
    <lineage>
        <taxon>Bacteria</taxon>
        <taxon>Bacillati</taxon>
        <taxon>Actinomycetota</taxon>
        <taxon>Actinomycetes</taxon>
        <taxon>Micrococcales</taxon>
        <taxon>Intrasporangiaceae</taxon>
        <taxon>Marihabitans</taxon>
    </lineage>
</organism>
<dbReference type="InterPro" id="IPR053140">
    <property type="entry name" value="GDSL_Rv0518-like"/>
</dbReference>
<comment type="caution">
    <text evidence="3">The sequence shown here is derived from an EMBL/GenBank/DDBJ whole genome shotgun (WGS) entry which is preliminary data.</text>
</comment>
<reference evidence="3 4" key="1">
    <citation type="submission" date="2019-06" db="EMBL/GenBank/DDBJ databases">
        <title>Sequencing the genomes of 1000 actinobacteria strains.</title>
        <authorList>
            <person name="Klenk H.-P."/>
        </authorList>
    </citation>
    <scope>NUCLEOTIDE SEQUENCE [LARGE SCALE GENOMIC DNA]</scope>
    <source>
        <strain evidence="3 4">DSM 18935</strain>
    </source>
</reference>
<feature type="region of interest" description="Disordered" evidence="1">
    <location>
        <begin position="245"/>
        <end position="276"/>
    </location>
</feature>
<dbReference type="AlphaFoldDB" id="A0A560WI20"/>
<feature type="domain" description="SGNH hydrolase-type esterase" evidence="2">
    <location>
        <begin position="14"/>
        <end position="194"/>
    </location>
</feature>
<dbReference type="InterPro" id="IPR036514">
    <property type="entry name" value="SGNH_hydro_sf"/>
</dbReference>
<accession>A0A560WI20</accession>
<evidence type="ECO:0000313" key="4">
    <source>
        <dbReference type="Proteomes" id="UP000315628"/>
    </source>
</evidence>
<protein>
    <submittedName>
        <fullName evidence="3">Lysophospholipase L1-like esterase</fullName>
    </submittedName>
</protein>
<dbReference type="Gene3D" id="3.40.50.1110">
    <property type="entry name" value="SGNH hydrolase"/>
    <property type="match status" value="1"/>
</dbReference>
<evidence type="ECO:0000256" key="1">
    <source>
        <dbReference type="SAM" id="MobiDB-lite"/>
    </source>
</evidence>
<proteinExistence type="predicted"/>